<dbReference type="EMBL" id="MZ130474">
    <property type="protein sequence ID" value="QWM89044.1"/>
    <property type="molecule type" value="Genomic_DNA"/>
</dbReference>
<dbReference type="GeneID" id="75691472"/>
<gene>
    <name evidence="1" type="primary">gp_05134</name>
</gene>
<evidence type="ECO:0000313" key="2">
    <source>
        <dbReference type="Proteomes" id="UP000827387"/>
    </source>
</evidence>
<reference evidence="1 2" key="1">
    <citation type="submission" date="2021-04" db="EMBL/GenBank/DDBJ databases">
        <authorList>
            <person name="Shkoporov A.N."/>
            <person name="Stockdale S.R."/>
            <person name="Guerin E."/>
            <person name="Ross R.P."/>
            <person name="Hill C."/>
        </authorList>
    </citation>
    <scope>NUCLEOTIDE SEQUENCE [LARGE SCALE GENOMIC DNA]</scope>
    <source>
        <strain evidence="2">cr49_1</strain>
    </source>
</reference>
<dbReference type="RefSeq" id="YP_010358616.1">
    <property type="nucleotide sequence ID" value="NC_062764.1"/>
</dbReference>
<keyword evidence="2" id="KW-1185">Reference proteome</keyword>
<proteinExistence type="predicted"/>
<sequence>MGLINFLMGIDVDKQRKRQINNYVSKDKGGAIL</sequence>
<accession>A0AAE7RTD6</accession>
<protein>
    <submittedName>
        <fullName evidence="1">Uncharacterized protein</fullName>
    </submittedName>
</protein>
<dbReference type="Proteomes" id="UP000827387">
    <property type="component" value="Segment"/>
</dbReference>
<name>A0AAE7RTD6_9CAUD</name>
<evidence type="ECO:0000313" key="1">
    <source>
        <dbReference type="EMBL" id="QWM89044.1"/>
    </source>
</evidence>
<dbReference type="KEGG" id="vg:75691472"/>
<organism evidence="1 2">
    <name type="scientific">uncultured phage cr49_1</name>
    <dbReference type="NCBI Taxonomy" id="2986402"/>
    <lineage>
        <taxon>Viruses</taxon>
        <taxon>Duplodnaviria</taxon>
        <taxon>Heunggongvirae</taxon>
        <taxon>Uroviricota</taxon>
        <taxon>Caudoviricetes</taxon>
        <taxon>Crassvirales</taxon>
        <taxon>Intestiviridae</taxon>
        <taxon>Crudevirinae</taxon>
        <taxon>Diorhovirus</taxon>
        <taxon>Diorhovirus copri</taxon>
    </lineage>
</organism>